<evidence type="ECO:0000256" key="1">
    <source>
        <dbReference type="ARBA" id="ARBA00004477"/>
    </source>
</evidence>
<feature type="transmembrane region" description="Helical" evidence="10">
    <location>
        <begin position="434"/>
        <end position="456"/>
    </location>
</feature>
<feature type="transmembrane region" description="Helical" evidence="10">
    <location>
        <begin position="410"/>
        <end position="427"/>
    </location>
</feature>
<feature type="transmembrane region" description="Helical" evidence="10">
    <location>
        <begin position="319"/>
        <end position="338"/>
    </location>
</feature>
<dbReference type="GO" id="GO:0005789">
    <property type="term" value="C:endoplasmic reticulum membrane"/>
    <property type="evidence" value="ECO:0007669"/>
    <property type="project" value="UniProtKB-SubCell"/>
</dbReference>
<evidence type="ECO:0000256" key="2">
    <source>
        <dbReference type="ARBA" id="ARBA00004922"/>
    </source>
</evidence>
<keyword evidence="7 10" id="KW-0256">Endoplasmic reticulum</keyword>
<evidence type="ECO:0000256" key="9">
    <source>
        <dbReference type="ARBA" id="ARBA00023136"/>
    </source>
</evidence>
<feature type="transmembrane region" description="Helical" evidence="10">
    <location>
        <begin position="294"/>
        <end position="312"/>
    </location>
</feature>
<keyword evidence="4 10" id="KW-0328">Glycosyltransferase</keyword>
<dbReference type="Pfam" id="PF03155">
    <property type="entry name" value="Alg6_Alg8"/>
    <property type="match status" value="1"/>
</dbReference>
<feature type="transmembrane region" description="Helical" evidence="10">
    <location>
        <begin position="116"/>
        <end position="142"/>
    </location>
</feature>
<feature type="transmembrane region" description="Helical" evidence="10">
    <location>
        <begin position="214"/>
        <end position="232"/>
    </location>
</feature>
<evidence type="ECO:0000256" key="7">
    <source>
        <dbReference type="ARBA" id="ARBA00022824"/>
    </source>
</evidence>
<feature type="transmembrane region" description="Helical" evidence="10">
    <location>
        <begin position="154"/>
        <end position="174"/>
    </location>
</feature>
<comment type="caution">
    <text evidence="11">The sequence shown here is derived from an EMBL/GenBank/DDBJ whole genome shotgun (WGS) entry which is preliminary data.</text>
</comment>
<evidence type="ECO:0000313" key="11">
    <source>
        <dbReference type="EMBL" id="KAG2222775.1"/>
    </source>
</evidence>
<dbReference type="PANTHER" id="PTHR12413">
    <property type="entry name" value="DOLICHYL GLYCOSYLTRANSFERASE"/>
    <property type="match status" value="1"/>
</dbReference>
<feature type="transmembrane region" description="Helical" evidence="10">
    <location>
        <begin position="382"/>
        <end position="404"/>
    </location>
</feature>
<feature type="transmembrane region" description="Helical" evidence="10">
    <location>
        <begin position="186"/>
        <end position="207"/>
    </location>
</feature>
<dbReference type="OrthoDB" id="5589195at2759"/>
<comment type="similarity">
    <text evidence="3 10">Belongs to the ALG6/ALG8 glucosyltransferase family.</text>
</comment>
<protein>
    <recommendedName>
        <fullName evidence="10">Alpha-1,3-glucosyltransferase</fullName>
        <ecNumber evidence="10">2.4.1.-</ecNumber>
    </recommendedName>
</protein>
<evidence type="ECO:0000256" key="8">
    <source>
        <dbReference type="ARBA" id="ARBA00022989"/>
    </source>
</evidence>
<evidence type="ECO:0000256" key="10">
    <source>
        <dbReference type="RuleBase" id="RU363110"/>
    </source>
</evidence>
<proteinExistence type="inferred from homology"/>
<keyword evidence="8 10" id="KW-1133">Transmembrane helix</keyword>
<keyword evidence="9 10" id="KW-0472">Membrane</keyword>
<evidence type="ECO:0000256" key="5">
    <source>
        <dbReference type="ARBA" id="ARBA00022679"/>
    </source>
</evidence>
<organism evidence="11 12">
    <name type="scientific">Circinella minor</name>
    <dbReference type="NCBI Taxonomy" id="1195481"/>
    <lineage>
        <taxon>Eukaryota</taxon>
        <taxon>Fungi</taxon>
        <taxon>Fungi incertae sedis</taxon>
        <taxon>Mucoromycota</taxon>
        <taxon>Mucoromycotina</taxon>
        <taxon>Mucoromycetes</taxon>
        <taxon>Mucorales</taxon>
        <taxon>Lichtheimiaceae</taxon>
        <taxon>Circinella</taxon>
    </lineage>
</organism>
<accession>A0A8H7S4W5</accession>
<keyword evidence="6 10" id="KW-0812">Transmembrane</keyword>
<dbReference type="PANTHER" id="PTHR12413:SF1">
    <property type="entry name" value="DOLICHYL PYROPHOSPHATE MAN9GLCNAC2 ALPHA-1,3-GLUCOSYLTRANSFERASE"/>
    <property type="match status" value="1"/>
</dbReference>
<feature type="transmembrane region" description="Helical" evidence="10">
    <location>
        <begin position="21"/>
        <end position="40"/>
    </location>
</feature>
<evidence type="ECO:0000256" key="3">
    <source>
        <dbReference type="ARBA" id="ARBA00008715"/>
    </source>
</evidence>
<evidence type="ECO:0000313" key="12">
    <source>
        <dbReference type="Proteomes" id="UP000646827"/>
    </source>
</evidence>
<dbReference type="UniPathway" id="UPA00378"/>
<dbReference type="InterPro" id="IPR004856">
    <property type="entry name" value="Glyco_trans_ALG6/ALG8"/>
</dbReference>
<dbReference type="EC" id="2.4.1.-" evidence="10"/>
<keyword evidence="12" id="KW-1185">Reference proteome</keyword>
<comment type="pathway">
    <text evidence="2 10">Protein modification; protein glycosylation.</text>
</comment>
<name>A0A8H7S4W5_9FUNG</name>
<keyword evidence="5 10" id="KW-0808">Transferase</keyword>
<reference evidence="11 12" key="1">
    <citation type="submission" date="2020-12" db="EMBL/GenBank/DDBJ databases">
        <title>Metabolic potential, ecology and presence of endohyphal bacteria is reflected in genomic diversity of Mucoromycotina.</title>
        <authorList>
            <person name="Muszewska A."/>
            <person name="Okrasinska A."/>
            <person name="Steczkiewicz K."/>
            <person name="Drgas O."/>
            <person name="Orlowska M."/>
            <person name="Perlinska-Lenart U."/>
            <person name="Aleksandrzak-Piekarczyk T."/>
            <person name="Szatraj K."/>
            <person name="Zielenkiewicz U."/>
            <person name="Pilsyk S."/>
            <person name="Malc E."/>
            <person name="Mieczkowski P."/>
            <person name="Kruszewska J.S."/>
            <person name="Biernat P."/>
            <person name="Pawlowska J."/>
        </authorList>
    </citation>
    <scope>NUCLEOTIDE SEQUENCE [LARGE SCALE GENOMIC DNA]</scope>
    <source>
        <strain evidence="11 12">CBS 142.35</strain>
    </source>
</reference>
<evidence type="ECO:0000256" key="4">
    <source>
        <dbReference type="ARBA" id="ARBA00022676"/>
    </source>
</evidence>
<gene>
    <name evidence="11" type="ORF">INT45_013139</name>
</gene>
<dbReference type="Proteomes" id="UP000646827">
    <property type="component" value="Unassembled WGS sequence"/>
</dbReference>
<comment type="subcellular location">
    <subcellularLocation>
        <location evidence="1 10">Endoplasmic reticulum membrane</location>
        <topology evidence="1 10">Multi-pass membrane protein</topology>
    </subcellularLocation>
</comment>
<evidence type="ECO:0000256" key="6">
    <source>
        <dbReference type="ARBA" id="ARBA00022692"/>
    </source>
</evidence>
<sequence length="479" mass="55089">MNALDQGPASKWLQFLSTPQTSWTIPFICILFPLLIRWIVALNPYSGFNSPPMYGDYEAQRHWMEITNALPSSQWYRYDLEWWGLDYPPLTAGLLINSDWFALDSSRGYESPNSKFFMRTTVIISELLIYISAVWCFCRIVYPKQQQQQQQKKYLILLLILMQPALILIDHGHFQFNSVMLGFTLWAINGYLTQHYLFGSVCFCLALGFKQMALYYAPSVFSFLLGTCISMPKKQKGLLLLPWLTSIDDLLQIIHRVFPVARGLFEDKVANLWCALNVFIKLRNVFSLQSTVRLSFFATLIAILPINIHLGMSPSRSRFGYALVNTSLAFFLLSFQVHEKSILLPALPISLMLYQEPDAVKIFMNVAMFSMFPLLKREGLVLPYFGVTLLWNWLIGSTSSITMVKTIKQLIYSSLLIWHIAECWILPPIHWPDLYTVINAVMSCGYFSLLFLYFTYRQFVPSSTPNDVFGGSPVKIKST</sequence>
<dbReference type="AlphaFoldDB" id="A0A8H7S4W5"/>
<dbReference type="GO" id="GO:0042281">
    <property type="term" value="F:dolichyl pyrophosphate Man9GlcNAc2 alpha-1,3-glucosyltransferase activity"/>
    <property type="evidence" value="ECO:0007669"/>
    <property type="project" value="TreeGrafter"/>
</dbReference>
<dbReference type="EMBL" id="JAEPRB010000075">
    <property type="protein sequence ID" value="KAG2222775.1"/>
    <property type="molecule type" value="Genomic_DNA"/>
</dbReference>